<feature type="domain" description="Saccharopine dehydrogenase NADP binding" evidence="1">
    <location>
        <begin position="5"/>
        <end position="99"/>
    </location>
</feature>
<name>A0A0M0J6K6_9EUKA</name>
<evidence type="ECO:0000313" key="3">
    <source>
        <dbReference type="Proteomes" id="UP000037460"/>
    </source>
</evidence>
<dbReference type="Pfam" id="PF03435">
    <property type="entry name" value="Sacchrp_dh_NADP"/>
    <property type="match status" value="1"/>
</dbReference>
<dbReference type="SUPFAM" id="SSF51735">
    <property type="entry name" value="NAD(P)-binding Rossmann-fold domains"/>
    <property type="match status" value="1"/>
</dbReference>
<accession>A0A0M0J6K6</accession>
<dbReference type="InterPro" id="IPR005097">
    <property type="entry name" value="Sacchrp_dh_NADP-bd"/>
</dbReference>
<gene>
    <name evidence="2" type="ORF">Ctob_002696</name>
</gene>
<keyword evidence="3" id="KW-1185">Reference proteome</keyword>
<comment type="caution">
    <text evidence="2">The sequence shown here is derived from an EMBL/GenBank/DDBJ whole genome shotgun (WGS) entry which is preliminary data.</text>
</comment>
<reference evidence="3" key="1">
    <citation type="journal article" date="2015" name="PLoS Genet.">
        <title>Genome Sequence and Transcriptome Analyses of Chrysochromulina tobin: Metabolic Tools for Enhanced Algal Fitness in the Prominent Order Prymnesiales (Haptophyceae).</title>
        <authorList>
            <person name="Hovde B.T."/>
            <person name="Deodato C.R."/>
            <person name="Hunsperger H.M."/>
            <person name="Ryken S.A."/>
            <person name="Yost W."/>
            <person name="Jha R.K."/>
            <person name="Patterson J."/>
            <person name="Monnat R.J. Jr."/>
            <person name="Barlow S.B."/>
            <person name="Starkenburg S.R."/>
            <person name="Cattolico R.A."/>
        </authorList>
    </citation>
    <scope>NUCLEOTIDE SEQUENCE</scope>
    <source>
        <strain evidence="3">CCMP291</strain>
    </source>
</reference>
<dbReference type="AlphaFoldDB" id="A0A0M0J6K6"/>
<dbReference type="Proteomes" id="UP000037460">
    <property type="component" value="Unassembled WGS sequence"/>
</dbReference>
<dbReference type="Gene3D" id="3.40.50.720">
    <property type="entry name" value="NAD(P)-binding Rossmann-like Domain"/>
    <property type="match status" value="1"/>
</dbReference>
<protein>
    <recommendedName>
        <fullName evidence="1">Saccharopine dehydrogenase NADP binding domain-containing protein</fullName>
    </recommendedName>
</protein>
<evidence type="ECO:0000259" key="1">
    <source>
        <dbReference type="Pfam" id="PF03435"/>
    </source>
</evidence>
<dbReference type="InterPro" id="IPR036291">
    <property type="entry name" value="NAD(P)-bd_dom_sf"/>
</dbReference>
<dbReference type="EMBL" id="JWZX01003312">
    <property type="protein sequence ID" value="KOO22085.1"/>
    <property type="molecule type" value="Genomic_DNA"/>
</dbReference>
<organism evidence="2 3">
    <name type="scientific">Chrysochromulina tobinii</name>
    <dbReference type="NCBI Taxonomy" id="1460289"/>
    <lineage>
        <taxon>Eukaryota</taxon>
        <taxon>Haptista</taxon>
        <taxon>Haptophyta</taxon>
        <taxon>Prymnesiophyceae</taxon>
        <taxon>Prymnesiales</taxon>
        <taxon>Chrysochromulinaceae</taxon>
        <taxon>Chrysochromulina</taxon>
    </lineage>
</organism>
<sequence>MCSVLLEQSSTVKLLVAGRSIDNAQALADQLNSEYPPASAKDPQRVRAYCIDAENTSSFERVPRFDVLVNATTMSAVEGLITLMRFAASKRSHYLDLKVTFGFEEAMAKAVGDVGPIILMGGGYCPGAIAPLLRSTAGKMYQCTQAHISIAATALPSQAEDAIEAMITGTRLEDWHDGRWQPAKPSQPDFGRPTDFFNDGRLRQTTPGVRCAIETVEEDVPSA</sequence>
<evidence type="ECO:0000313" key="2">
    <source>
        <dbReference type="EMBL" id="KOO22085.1"/>
    </source>
</evidence>
<proteinExistence type="predicted"/>